<protein>
    <recommendedName>
        <fullName evidence="2">FlgO domain-containing protein</fullName>
    </recommendedName>
</protein>
<name>A0A5C0B3L5_9BURK</name>
<accession>A0A5C0B3L5</accession>
<evidence type="ECO:0000313" key="4">
    <source>
        <dbReference type="Proteomes" id="UP000325161"/>
    </source>
</evidence>
<dbReference type="RefSeq" id="WP_148817897.1">
    <property type="nucleotide sequence ID" value="NZ_CP043046.1"/>
</dbReference>
<sequence>MNRRVFCAAALGASALALAGCAPTPEQAAVRTDLIAANYEAVDILLAGVQLAPNEPLLVATLVSLDSLNESSRLGRLFSEQISSRITAHGHAVEELKLRENLFIQQEGALLLSREVRELTQTHRAQAVVVGTYASSRNMLYISLKIVVPNGNRVVAAHDYAMPIDTNIRDLLMVRSMGYGGYGKIVR</sequence>
<keyword evidence="1" id="KW-0732">Signal</keyword>
<evidence type="ECO:0000313" key="3">
    <source>
        <dbReference type="EMBL" id="QEI08426.1"/>
    </source>
</evidence>
<proteinExistence type="predicted"/>
<dbReference type="Proteomes" id="UP000325161">
    <property type="component" value="Chromosome"/>
</dbReference>
<keyword evidence="4" id="KW-1185">Reference proteome</keyword>
<dbReference type="InterPro" id="IPR041215">
    <property type="entry name" value="FlgO_dom"/>
</dbReference>
<evidence type="ECO:0000256" key="1">
    <source>
        <dbReference type="SAM" id="SignalP"/>
    </source>
</evidence>
<reference evidence="3 4" key="1">
    <citation type="submission" date="2019-08" db="EMBL/GenBank/DDBJ databases">
        <title>Amphibian skin-associated Pigmentiphaga: genome sequence and occurrence across geography and hosts.</title>
        <authorList>
            <person name="Bletz M.C."/>
            <person name="Bunk B."/>
            <person name="Sproeer C."/>
            <person name="Biwer P."/>
            <person name="Reiter S."/>
            <person name="Rabemananjara F.C.E."/>
            <person name="Schulz S."/>
            <person name="Overmann J."/>
            <person name="Vences M."/>
        </authorList>
    </citation>
    <scope>NUCLEOTIDE SEQUENCE [LARGE SCALE GENOMIC DNA]</scope>
    <source>
        <strain evidence="3 4">Mada1488</strain>
    </source>
</reference>
<organism evidence="3 4">
    <name type="scientific">Pigmentiphaga aceris</name>
    <dbReference type="NCBI Taxonomy" id="1940612"/>
    <lineage>
        <taxon>Bacteria</taxon>
        <taxon>Pseudomonadati</taxon>
        <taxon>Pseudomonadota</taxon>
        <taxon>Betaproteobacteria</taxon>
        <taxon>Burkholderiales</taxon>
        <taxon>Alcaligenaceae</taxon>
        <taxon>Pigmentiphaga</taxon>
    </lineage>
</organism>
<dbReference type="Pfam" id="PF17680">
    <property type="entry name" value="FlgO"/>
    <property type="match status" value="1"/>
</dbReference>
<gene>
    <name evidence="3" type="ORF">FXN63_23240</name>
</gene>
<dbReference type="AlphaFoldDB" id="A0A5C0B3L5"/>
<dbReference type="PROSITE" id="PS51257">
    <property type="entry name" value="PROKAR_LIPOPROTEIN"/>
    <property type="match status" value="1"/>
</dbReference>
<feature type="chain" id="PRO_5023078562" description="FlgO domain-containing protein" evidence="1">
    <location>
        <begin position="20"/>
        <end position="187"/>
    </location>
</feature>
<dbReference type="EMBL" id="CP043046">
    <property type="protein sequence ID" value="QEI08426.1"/>
    <property type="molecule type" value="Genomic_DNA"/>
</dbReference>
<dbReference type="OrthoDB" id="8479562at2"/>
<evidence type="ECO:0000259" key="2">
    <source>
        <dbReference type="Pfam" id="PF17680"/>
    </source>
</evidence>
<feature type="signal peptide" evidence="1">
    <location>
        <begin position="1"/>
        <end position="19"/>
    </location>
</feature>
<dbReference type="KEGG" id="pacr:FXN63_23240"/>
<feature type="domain" description="FlgO" evidence="2">
    <location>
        <begin position="40"/>
        <end position="166"/>
    </location>
</feature>